<comment type="caution">
    <text evidence="1">The sequence shown here is derived from an EMBL/GenBank/DDBJ whole genome shotgun (WGS) entry which is preliminary data.</text>
</comment>
<evidence type="ECO:0000313" key="2">
    <source>
        <dbReference type="Proteomes" id="UP001060215"/>
    </source>
</evidence>
<accession>A0ACC0GGQ1</accession>
<dbReference type="Proteomes" id="UP001060215">
    <property type="component" value="Chromosome 8"/>
</dbReference>
<sequence>MAKYEQHKTNRDLYEALMGGDGKKVIELCKQIPEGPLYILTIHNDTVLHMAIYSKQKQLVRDLLEELHNRDIQNMTLQNDIGNTVLHEAATSNRIVLAAREMLQKAPKLLSMRNRRGETALFRAARYGKLEMFKFLDGEVKRIFGSEGEEEIEQEGRKVFYERDDKTTILHISILTEHFDLALLIAIEHGYLVGIKDGDGMTALQLLACNPSAFEDGSVSIETEDNLAREEIESCCKVPLWEAIKRKKMQYESALKLAKFLIARDTSWEATESAIDQSKPKTHKYVRITRDTSWEGGRQKAHAGQTRTIETAETPLFLAAKYGIIEIVKEILDTYPQAIEHIDDHGRNILHVAIKYRQIHVFDYVVKMEIPMRRLIRKIDNNGNSILHMVGIKADDFIRDDMPSPALQLQEDVLLFERIEKISMAHFTKHFNNKGQTAEKLFAANNAPLQTDAKEWLKRTSENCSIVAVLIATVAFAAAYTVPGGPNQTTGYPLLLSHPFFVIFTLTDVLSLTFALTSVITFLSILTSSFRLKDFKHSLPQRLMIGVTLLIFSVSMMMFAFAATVILMISNKQQWERIALYSVAFFPVTIFAISYLPLYLSLMKTFEYTLKKIMDIFPRFQICKSQTKIASSQSQYQATSSASSTRPHAIQTTRYPV</sequence>
<reference evidence="1 2" key="1">
    <citation type="journal article" date="2022" name="Plant J.">
        <title>Chromosome-level genome of Camellia lanceoleosa provides a valuable resource for understanding genome evolution and self-incompatibility.</title>
        <authorList>
            <person name="Gong W."/>
            <person name="Xiao S."/>
            <person name="Wang L."/>
            <person name="Liao Z."/>
            <person name="Chang Y."/>
            <person name="Mo W."/>
            <person name="Hu G."/>
            <person name="Li W."/>
            <person name="Zhao G."/>
            <person name="Zhu H."/>
            <person name="Hu X."/>
            <person name="Ji K."/>
            <person name="Xiang X."/>
            <person name="Song Q."/>
            <person name="Yuan D."/>
            <person name="Jin S."/>
            <person name="Zhang L."/>
        </authorList>
    </citation>
    <scope>NUCLEOTIDE SEQUENCE [LARGE SCALE GENOMIC DNA]</scope>
    <source>
        <strain evidence="1">SQ_2022a</strain>
    </source>
</reference>
<organism evidence="1 2">
    <name type="scientific">Camellia lanceoleosa</name>
    <dbReference type="NCBI Taxonomy" id="1840588"/>
    <lineage>
        <taxon>Eukaryota</taxon>
        <taxon>Viridiplantae</taxon>
        <taxon>Streptophyta</taxon>
        <taxon>Embryophyta</taxon>
        <taxon>Tracheophyta</taxon>
        <taxon>Spermatophyta</taxon>
        <taxon>Magnoliopsida</taxon>
        <taxon>eudicotyledons</taxon>
        <taxon>Gunneridae</taxon>
        <taxon>Pentapetalae</taxon>
        <taxon>asterids</taxon>
        <taxon>Ericales</taxon>
        <taxon>Theaceae</taxon>
        <taxon>Camellia</taxon>
    </lineage>
</organism>
<proteinExistence type="predicted"/>
<name>A0ACC0GGQ1_9ERIC</name>
<keyword evidence="2" id="KW-1185">Reference proteome</keyword>
<evidence type="ECO:0000313" key="1">
    <source>
        <dbReference type="EMBL" id="KAI7999607.1"/>
    </source>
</evidence>
<gene>
    <name evidence="1" type="ORF">LOK49_LG09G00242</name>
</gene>
<dbReference type="EMBL" id="CM045765">
    <property type="protein sequence ID" value="KAI7999607.1"/>
    <property type="molecule type" value="Genomic_DNA"/>
</dbReference>
<protein>
    <submittedName>
        <fullName evidence="1">Ankyrin repeat-containing protein ITN1</fullName>
    </submittedName>
</protein>